<dbReference type="PANTHER" id="PTHR47371:SF3">
    <property type="entry name" value="PHOSPHOGLYCEROL TRANSFERASE I"/>
    <property type="match status" value="1"/>
</dbReference>
<dbReference type="KEGG" id="ddb:E7747_15800"/>
<keyword evidence="5 9" id="KW-0472">Membrane</keyword>
<dbReference type="Gene3D" id="3.40.720.10">
    <property type="entry name" value="Alkaline Phosphatase, subunit A"/>
    <property type="match status" value="1"/>
</dbReference>
<evidence type="ECO:0000256" key="2">
    <source>
        <dbReference type="ARBA" id="ARBA00022475"/>
    </source>
</evidence>
<feature type="domain" description="Sulfatase N-terminal" evidence="10">
    <location>
        <begin position="282"/>
        <end position="567"/>
    </location>
</feature>
<feature type="binding site" evidence="7">
    <location>
        <position position="457"/>
    </location>
    <ligand>
        <name>substrate</name>
    </ligand>
</feature>
<feature type="binding site" evidence="8">
    <location>
        <position position="513"/>
    </location>
    <ligand>
        <name>Mn(2+)</name>
        <dbReference type="ChEBI" id="CHEBI:29035"/>
    </ligand>
</feature>
<keyword evidence="7" id="KW-0479">Metal-binding</keyword>
<gene>
    <name evidence="11" type="ORF">E7747_15800</name>
</gene>
<accession>A0A4P7W686</accession>
<keyword evidence="12" id="KW-1185">Reference proteome</keyword>
<name>A0A4P7W686_9BACT</name>
<feature type="active site" evidence="6">
    <location>
        <position position="336"/>
    </location>
</feature>
<feature type="transmembrane region" description="Helical" evidence="9">
    <location>
        <begin position="103"/>
        <end position="123"/>
    </location>
</feature>
<dbReference type="Gene3D" id="3.30.1120.80">
    <property type="match status" value="1"/>
</dbReference>
<evidence type="ECO:0000313" key="11">
    <source>
        <dbReference type="EMBL" id="QCD43586.1"/>
    </source>
</evidence>
<evidence type="ECO:0000256" key="7">
    <source>
        <dbReference type="PIRSR" id="PIRSR005091-2"/>
    </source>
</evidence>
<evidence type="ECO:0000313" key="12">
    <source>
        <dbReference type="Proteomes" id="UP000297149"/>
    </source>
</evidence>
<dbReference type="Pfam" id="PF00884">
    <property type="entry name" value="Sulfatase"/>
    <property type="match status" value="1"/>
</dbReference>
<feature type="binding site" evidence="8">
    <location>
        <position position="512"/>
    </location>
    <ligand>
        <name>Mn(2+)</name>
        <dbReference type="ChEBI" id="CHEBI:29035"/>
    </ligand>
</feature>
<evidence type="ECO:0000256" key="4">
    <source>
        <dbReference type="ARBA" id="ARBA00022989"/>
    </source>
</evidence>
<evidence type="ECO:0000256" key="5">
    <source>
        <dbReference type="ARBA" id="ARBA00023136"/>
    </source>
</evidence>
<keyword evidence="3 9" id="KW-0812">Transmembrane</keyword>
<dbReference type="InterPro" id="IPR000917">
    <property type="entry name" value="Sulfatase_N"/>
</dbReference>
<dbReference type="InterPro" id="IPR050448">
    <property type="entry name" value="OpgB/LTA_synthase_biosynth"/>
</dbReference>
<evidence type="ECO:0000256" key="3">
    <source>
        <dbReference type="ARBA" id="ARBA00022692"/>
    </source>
</evidence>
<keyword evidence="7" id="KW-0464">Manganese</keyword>
<keyword evidence="2" id="KW-1003">Cell membrane</keyword>
<dbReference type="PANTHER" id="PTHR47371">
    <property type="entry name" value="LIPOTEICHOIC ACID SYNTHASE"/>
    <property type="match status" value="1"/>
</dbReference>
<keyword evidence="4 9" id="KW-1133">Transmembrane helix</keyword>
<feature type="transmembrane region" description="Helical" evidence="9">
    <location>
        <begin position="154"/>
        <end position="173"/>
    </location>
</feature>
<feature type="transmembrane region" description="Helical" evidence="9">
    <location>
        <begin position="73"/>
        <end position="91"/>
    </location>
</feature>
<feature type="transmembrane region" description="Helical" evidence="9">
    <location>
        <begin position="21"/>
        <end position="44"/>
    </location>
</feature>
<reference evidence="12" key="1">
    <citation type="submission" date="2019-02" db="EMBL/GenBank/DDBJ databases">
        <title>Isolation and identification of novel species under the genus Muribaculum.</title>
        <authorList>
            <person name="Miyake S."/>
            <person name="Ding Y."/>
            <person name="Low A."/>
            <person name="Soh M."/>
            <person name="Seedorf H."/>
        </authorList>
    </citation>
    <scope>NUCLEOTIDE SEQUENCE [LARGE SCALE GENOMIC DNA]</scope>
    <source>
        <strain evidence="12">H5</strain>
    </source>
</reference>
<dbReference type="GO" id="GO:0046872">
    <property type="term" value="F:metal ion binding"/>
    <property type="evidence" value="ECO:0007669"/>
    <property type="project" value="UniProtKB-KW"/>
</dbReference>
<dbReference type="InterPro" id="IPR017850">
    <property type="entry name" value="Alkaline_phosphatase_core_sf"/>
</dbReference>
<evidence type="ECO:0000259" key="10">
    <source>
        <dbReference type="Pfam" id="PF00884"/>
    </source>
</evidence>
<dbReference type="CDD" id="cd16015">
    <property type="entry name" value="LTA_synthase"/>
    <property type="match status" value="1"/>
</dbReference>
<feature type="binding site" evidence="8">
    <location>
        <position position="290"/>
    </location>
    <ligand>
        <name>Mn(2+)</name>
        <dbReference type="ChEBI" id="CHEBI:29035"/>
    </ligand>
</feature>
<feature type="transmembrane region" description="Helical" evidence="9">
    <location>
        <begin position="185"/>
        <end position="205"/>
    </location>
</feature>
<protein>
    <submittedName>
        <fullName evidence="11">Alkaline phosphatase family protein</fullName>
    </submittedName>
</protein>
<evidence type="ECO:0000256" key="9">
    <source>
        <dbReference type="SAM" id="Phobius"/>
    </source>
</evidence>
<dbReference type="RefSeq" id="WP_136416959.1">
    <property type="nucleotide sequence ID" value="NZ_CP039396.1"/>
</dbReference>
<dbReference type="SUPFAM" id="SSF53649">
    <property type="entry name" value="Alkaline phosphatase-like"/>
    <property type="match status" value="1"/>
</dbReference>
<dbReference type="Proteomes" id="UP000297149">
    <property type="component" value="Chromosome"/>
</dbReference>
<dbReference type="AlphaFoldDB" id="A0A4P7W686"/>
<evidence type="ECO:0000256" key="6">
    <source>
        <dbReference type="PIRSR" id="PIRSR005091-1"/>
    </source>
</evidence>
<dbReference type="InterPro" id="IPR012160">
    <property type="entry name" value="LtaS-like"/>
</dbReference>
<organism evidence="11 12">
    <name type="scientific">Duncaniella dubosii</name>
    <dbReference type="NCBI Taxonomy" id="2518971"/>
    <lineage>
        <taxon>Bacteria</taxon>
        <taxon>Pseudomonadati</taxon>
        <taxon>Bacteroidota</taxon>
        <taxon>Bacteroidia</taxon>
        <taxon>Bacteroidales</taxon>
        <taxon>Muribaculaceae</taxon>
        <taxon>Duncaniella</taxon>
    </lineage>
</organism>
<dbReference type="EMBL" id="CP039396">
    <property type="protein sequence ID" value="QCD43586.1"/>
    <property type="molecule type" value="Genomic_DNA"/>
</dbReference>
<dbReference type="GO" id="GO:0005886">
    <property type="term" value="C:plasma membrane"/>
    <property type="evidence" value="ECO:0007669"/>
    <property type="project" value="UniProtKB-SubCell"/>
</dbReference>
<proteinExistence type="predicted"/>
<evidence type="ECO:0000256" key="1">
    <source>
        <dbReference type="ARBA" id="ARBA00004651"/>
    </source>
</evidence>
<comment type="subcellular location">
    <subcellularLocation>
        <location evidence="1">Cell membrane</location>
        <topology evidence="1">Multi-pass membrane protein</topology>
    </subcellularLocation>
</comment>
<evidence type="ECO:0000256" key="8">
    <source>
        <dbReference type="PIRSR" id="PIRSR005091-3"/>
    </source>
</evidence>
<sequence>MQTYYSYNYRSERYRWFDSNPVRLISNLLWVYICYEICRLAFIFENWSLYSANLSWHTFWTLSLGGWRFDTSAIFYTNSLVILLYLFPFHFKEKKWFWMLTKLLYVIINTACIIMNFADSVFFEFRKHRTSMAIFQEFKGDNNLGGIVGSEIAGHWYLVILTILMTIFLWKCYRKPGTPVKPLKRYYLTQVISLIVMTPLAIFGMRGNTFFTATRPISVNYAHKYASEPIQTGIVLNTPFSIIRTVNQMAEKTPILFKDEAALSAVYSPVHVPADSLVKREKNIVILIVESFAQEFVGALNKDLDNGTYKGYTPFTDSLLQHSMYFEQSFANGGFSIDALPAVIASIPRMDRPFVLSPHSLNHINSLASEVKKMGYSTAFFHGADNESLGFNAFIKQAGVDRYFGKNEFVADPRFGGMKEFDGKWGIWDEPFLQFFCAELSKMPQPFMASIFTLSSHHPFAVPEKYKDVFVDEGLHKLHKCIRYADYSIKRFFESARKQPWFDNTIFIITADHASSKRTHEVYFGEVGGFRIPIIFYDPSGELPQGRQPGIVQQMDIMPTMLNYLGYDKPYIAFGKDVLNTPVEDMWAFNWDFYPQYFKGDYVMRMENQQISEIYNYKKDPLLKENLKGKMPKDIEQDMFNHMCALIQSYMQRMDKDEVSIKHE</sequence>
<dbReference type="PIRSF" id="PIRSF005091">
    <property type="entry name" value="Mmb_sulf_HI1246"/>
    <property type="match status" value="1"/>
</dbReference>